<dbReference type="AlphaFoldDB" id="A0AAU8HUB7"/>
<accession>A0AAU8HUB7</accession>
<protein>
    <recommendedName>
        <fullName evidence="4">Type I restriction modification DNA specificity protein</fullName>
    </recommendedName>
</protein>
<organism evidence="3">
    <name type="scientific">Proteinivorax hydrogeniformans</name>
    <dbReference type="NCBI Taxonomy" id="1826727"/>
    <lineage>
        <taxon>Bacteria</taxon>
        <taxon>Bacillati</taxon>
        <taxon>Bacillota</taxon>
        <taxon>Clostridia</taxon>
        <taxon>Eubacteriales</taxon>
        <taxon>Proteinivoracaceae</taxon>
        <taxon>Proteinivorax</taxon>
    </lineage>
</organism>
<dbReference type="GO" id="GO:0009307">
    <property type="term" value="P:DNA restriction-modification system"/>
    <property type="evidence" value="ECO:0007669"/>
    <property type="project" value="UniProtKB-KW"/>
</dbReference>
<dbReference type="EMBL" id="CP159485">
    <property type="protein sequence ID" value="XCI28999.1"/>
    <property type="molecule type" value="Genomic_DNA"/>
</dbReference>
<evidence type="ECO:0000313" key="3">
    <source>
        <dbReference type="EMBL" id="XCI28999.1"/>
    </source>
</evidence>
<evidence type="ECO:0000256" key="1">
    <source>
        <dbReference type="ARBA" id="ARBA00022747"/>
    </source>
</evidence>
<dbReference type="SUPFAM" id="SSF116734">
    <property type="entry name" value="DNA methylase specificity domain"/>
    <property type="match status" value="1"/>
</dbReference>
<proteinExistence type="predicted"/>
<dbReference type="InterPro" id="IPR052021">
    <property type="entry name" value="Type-I_RS_S_subunit"/>
</dbReference>
<dbReference type="PANTHER" id="PTHR30408">
    <property type="entry name" value="TYPE-1 RESTRICTION ENZYME ECOKI SPECIFICITY PROTEIN"/>
    <property type="match status" value="1"/>
</dbReference>
<dbReference type="PANTHER" id="PTHR30408:SF12">
    <property type="entry name" value="TYPE I RESTRICTION ENZYME MJAVIII SPECIFICITY SUBUNIT"/>
    <property type="match status" value="1"/>
</dbReference>
<name>A0AAU8HUB7_9FIRM</name>
<dbReference type="REBASE" id="848536">
    <property type="entry name" value="S2.PhyZ710ORF296P"/>
</dbReference>
<dbReference type="InterPro" id="IPR044946">
    <property type="entry name" value="Restrct_endonuc_typeI_TRD_sf"/>
</dbReference>
<dbReference type="GO" id="GO:0003677">
    <property type="term" value="F:DNA binding"/>
    <property type="evidence" value="ECO:0007669"/>
    <property type="project" value="UniProtKB-KW"/>
</dbReference>
<reference evidence="3" key="1">
    <citation type="journal article" date="2018" name="Antonie Van Leeuwenhoek">
        <title>Proteinivorax hydrogeniformans sp. nov., an anaerobic, haloalkaliphilic bacterium fermenting proteinaceous compounds with high hydrogen production.</title>
        <authorList>
            <person name="Boltyanskaya Y."/>
            <person name="Detkova E."/>
            <person name="Pimenov N."/>
            <person name="Kevbrin V."/>
        </authorList>
    </citation>
    <scope>NUCLEOTIDE SEQUENCE</scope>
    <source>
        <strain evidence="3">Z-710</strain>
    </source>
</reference>
<sequence>MKLCDFAEVKTGVVLARKKVNGNGDVAATYNLLTLNNIGDDGVIINGDGFETFHSSDALGAHYFTEAGDVVMRLSHPHTAVYIDEKHAGLLVPSYFAIIKADTRKCLPQFISWYLNSSMVKRELERSQSGSRIPSTNKNVLKSIPMQEITLEKQKWIVDLLKLHQREKHLYYRLIEEKEKEFTAITQQILAKK</sequence>
<dbReference type="RefSeq" id="WP_353893549.1">
    <property type="nucleotide sequence ID" value="NZ_CP159485.1"/>
</dbReference>
<reference evidence="3" key="2">
    <citation type="submission" date="2024-06" db="EMBL/GenBank/DDBJ databases">
        <authorList>
            <person name="Petrova K.O."/>
            <person name="Toshchakov S.V."/>
            <person name="Boltjanskaja Y.V."/>
            <person name="Kevbrin V.V."/>
        </authorList>
    </citation>
    <scope>NUCLEOTIDE SEQUENCE</scope>
    <source>
        <strain evidence="3">Z-710</strain>
    </source>
</reference>
<gene>
    <name evidence="3" type="ORF">PRVXH_000295</name>
</gene>
<keyword evidence="1" id="KW-0680">Restriction system</keyword>
<dbReference type="Gene3D" id="3.90.220.20">
    <property type="entry name" value="DNA methylase specificity domains"/>
    <property type="match status" value="1"/>
</dbReference>
<keyword evidence="2" id="KW-0238">DNA-binding</keyword>
<evidence type="ECO:0000256" key="2">
    <source>
        <dbReference type="ARBA" id="ARBA00023125"/>
    </source>
</evidence>
<evidence type="ECO:0008006" key="4">
    <source>
        <dbReference type="Google" id="ProtNLM"/>
    </source>
</evidence>